<dbReference type="InterPro" id="IPR036291">
    <property type="entry name" value="NAD(P)-bd_dom_sf"/>
</dbReference>
<dbReference type="Gene3D" id="3.10.129.110">
    <property type="entry name" value="Polyketide synthase dehydratase"/>
    <property type="match status" value="2"/>
</dbReference>
<dbReference type="SMART" id="SM00825">
    <property type="entry name" value="PKS_KS"/>
    <property type="match status" value="3"/>
</dbReference>
<dbReference type="PROSITE" id="PS00606">
    <property type="entry name" value="KS3_1"/>
    <property type="match status" value="2"/>
</dbReference>
<dbReference type="Pfam" id="PF14765">
    <property type="entry name" value="PS-DH"/>
    <property type="match status" value="2"/>
</dbReference>
<feature type="region of interest" description="C-terminal hotdog fold" evidence="6">
    <location>
        <begin position="3792"/>
        <end position="3928"/>
    </location>
</feature>
<dbReference type="GO" id="GO:0006633">
    <property type="term" value="P:fatty acid biosynthetic process"/>
    <property type="evidence" value="ECO:0007669"/>
    <property type="project" value="InterPro"/>
</dbReference>
<dbReference type="PANTHER" id="PTHR43775">
    <property type="entry name" value="FATTY ACID SYNTHASE"/>
    <property type="match status" value="1"/>
</dbReference>
<reference evidence="11 12" key="1">
    <citation type="submission" date="2020-08" db="EMBL/GenBank/DDBJ databases">
        <title>Sequencing the genomes of 1000 actinobacteria strains.</title>
        <authorList>
            <person name="Klenk H.-P."/>
        </authorList>
    </citation>
    <scope>NUCLEOTIDE SEQUENCE [LARGE SCALE GENOMIC DNA]</scope>
    <source>
        <strain evidence="11 12">DSM 44598</strain>
    </source>
</reference>
<dbReference type="InterPro" id="IPR001227">
    <property type="entry name" value="Ac_transferase_dom_sf"/>
</dbReference>
<dbReference type="Pfam" id="PF00109">
    <property type="entry name" value="ketoacyl-synt"/>
    <property type="match status" value="3"/>
</dbReference>
<keyword evidence="5" id="KW-0012">Acyltransferase</keyword>
<protein>
    <submittedName>
        <fullName evidence="11">Acyl transferase domain-containing protein</fullName>
    </submittedName>
</protein>
<dbReference type="InterPro" id="IPR014031">
    <property type="entry name" value="Ketoacyl_synth_C"/>
</dbReference>
<dbReference type="GO" id="GO:0004312">
    <property type="term" value="F:fatty acid synthase activity"/>
    <property type="evidence" value="ECO:0007669"/>
    <property type="project" value="TreeGrafter"/>
</dbReference>
<feature type="region of interest" description="Disordered" evidence="7">
    <location>
        <begin position="38"/>
        <end position="59"/>
    </location>
</feature>
<evidence type="ECO:0000256" key="6">
    <source>
        <dbReference type="PROSITE-ProRule" id="PRU01363"/>
    </source>
</evidence>
<evidence type="ECO:0000256" key="4">
    <source>
        <dbReference type="ARBA" id="ARBA00023268"/>
    </source>
</evidence>
<evidence type="ECO:0000259" key="9">
    <source>
        <dbReference type="PROSITE" id="PS52004"/>
    </source>
</evidence>
<dbReference type="Pfam" id="PF00550">
    <property type="entry name" value="PP-binding"/>
    <property type="match status" value="3"/>
</dbReference>
<evidence type="ECO:0000313" key="11">
    <source>
        <dbReference type="EMBL" id="MBB5489705.1"/>
    </source>
</evidence>
<dbReference type="SMART" id="SM00827">
    <property type="entry name" value="PKS_AT"/>
    <property type="match status" value="3"/>
</dbReference>
<feature type="domain" description="Carrier" evidence="8">
    <location>
        <begin position="2647"/>
        <end position="2722"/>
    </location>
</feature>
<dbReference type="EMBL" id="JACHDO010000001">
    <property type="protein sequence ID" value="MBB5489705.1"/>
    <property type="molecule type" value="Genomic_DNA"/>
</dbReference>
<dbReference type="Pfam" id="PF22953">
    <property type="entry name" value="SpnB_Rossmann"/>
    <property type="match status" value="2"/>
</dbReference>
<feature type="domain" description="Carrier" evidence="8">
    <location>
        <begin position="922"/>
        <end position="997"/>
    </location>
</feature>
<dbReference type="InterPro" id="IPR016039">
    <property type="entry name" value="Thiolase-like"/>
</dbReference>
<keyword evidence="2" id="KW-0597">Phosphoprotein</keyword>
<evidence type="ECO:0000313" key="12">
    <source>
        <dbReference type="Proteomes" id="UP000579647"/>
    </source>
</evidence>
<dbReference type="InterPro" id="IPR049551">
    <property type="entry name" value="PKS_DH_C"/>
</dbReference>
<dbReference type="SMART" id="SM00822">
    <property type="entry name" value="PKS_KR"/>
    <property type="match status" value="2"/>
</dbReference>
<dbReference type="PROSITE" id="PS52019">
    <property type="entry name" value="PKS_MFAS_DH"/>
    <property type="match status" value="2"/>
</dbReference>
<dbReference type="Pfam" id="PF08659">
    <property type="entry name" value="KR"/>
    <property type="match status" value="2"/>
</dbReference>
<keyword evidence="1" id="KW-0596">Phosphopantetheine</keyword>
<dbReference type="InterPro" id="IPR020841">
    <property type="entry name" value="PKS_Beta-ketoAc_synthase_dom"/>
</dbReference>
<dbReference type="InterPro" id="IPR057326">
    <property type="entry name" value="KR_dom"/>
</dbReference>
<dbReference type="PROSITE" id="PS50075">
    <property type="entry name" value="CARRIER"/>
    <property type="match status" value="3"/>
</dbReference>
<dbReference type="Pfam" id="PF00698">
    <property type="entry name" value="Acyl_transf_1"/>
    <property type="match status" value="3"/>
</dbReference>
<feature type="active site" description="Proton donor; for dehydratase activity" evidence="6">
    <location>
        <position position="3851"/>
    </location>
</feature>
<dbReference type="InterPro" id="IPR013968">
    <property type="entry name" value="PKS_KR"/>
</dbReference>
<proteinExistence type="predicted"/>
<feature type="compositionally biased region" description="Low complexity" evidence="7">
    <location>
        <begin position="427"/>
        <end position="437"/>
    </location>
</feature>
<feature type="region of interest" description="C-terminal hotdog fold" evidence="6">
    <location>
        <begin position="2029"/>
        <end position="2171"/>
    </location>
</feature>
<dbReference type="Pfam" id="PF21089">
    <property type="entry name" value="PKS_DH_N"/>
    <property type="match status" value="2"/>
</dbReference>
<dbReference type="InterPro" id="IPR014030">
    <property type="entry name" value="Ketoacyl_synth_N"/>
</dbReference>
<evidence type="ECO:0000259" key="10">
    <source>
        <dbReference type="PROSITE" id="PS52019"/>
    </source>
</evidence>
<feature type="region of interest" description="Disordered" evidence="7">
    <location>
        <begin position="4364"/>
        <end position="4405"/>
    </location>
</feature>
<dbReference type="InterPro" id="IPR014043">
    <property type="entry name" value="Acyl_transferase_dom"/>
</dbReference>
<evidence type="ECO:0000256" key="2">
    <source>
        <dbReference type="ARBA" id="ARBA00022553"/>
    </source>
</evidence>
<sequence>MAPERPINTEKAIAVVGVSCRLPGAEGPEEFWRLLREGTSAVGTTPPERRGDGEGPNRGGYLDQVADFDARFFGISPREAAATDPQQRLVLELAWQALEDAGIVPATLRDSSTSVFVGSLRDDYTGLLYRHGTEAITQHTMTGTNRGVIANRVSYHLGLHGPSLTVDSAQSSSLVAVHLAAESLRSGESTTALAAGVNLNLLPENGVTEQRFGALSPDGNTYTFDARANGFVPGEGAGVLVLKPLAAALANGDRVRAVILGSAVNNDGATEGLTVPGSEAQERVIARAVEQAGVRPQDVQYVELHGTGTPVGDPIEAAALGAALGSSRDGGHPLRVGSVKTNIGHLEGAAGIAGLIKTLLSLEHRELPPSLNFASANPAIPLERLNLAVQTETAPWPEPDRPLVAGVSSFGMGGTNAHVVLGEAPAHAPAHTPATEPGQAGPGHGEPAAPWVLSAKSPEALRGQAARLLDHLAERPDAEPADIGYSLATTRTFFPHRAVLDPGNHEALAALAAGRTHPGTATGRTDEGGLAYVFTGQGAQRQGMGQELHEASPVFATAFDEVCAALDPHLERPLREVIASGQGLAETEYTQPALFALEVALFRWLSARGLRPDVLAGHSIGEISAAHAAGVLDLADAGRLVAARGRLMQALPRGGAMVAVEATEEEVAPLLAQYEEQVGLAAVNGPRAVVVSGAADAVAEIEQECSRAGARTKQLTVSHAFHSPLMEPMLADLRAVAAELTWHEPTVAVVSSVTGRRVGAGEWSDAEYWVDQVRRPVRFLETVRALEESGARTFLEPGPDGVCSALVRNGVLDPDAVAAVPLLRAGRPEVATAHTALATAFVRGARVDWSVPFTGTGAHRVSLPGYAFQRERYWLDGTREAPRPLTTEKAAPKTPERASKPLAAESAEGAPWAIGPESARRRAVADLVLRLTSEVLASTGTTGVDARESFRGLGFDSLMSVELRDALARATGLRLGGGLLFDHPTPRALTDFLVNELLGGPDGSDAARPTAAADEPIAIVGMACRYPGAAASPEDLWRLVHEGVDAVGDFPLDRGWNLDDLSVRRGGFLYDADRFDAEFFGISPREAAAMDPQQRLLLETAWEAVESARVDPGSLHGSRTGVFVGGTALDYGPRMHDGPEGSRGHLLTGGTSSVMSGRIAYRLGLVGPAVTVDTACSSSLVALHQAVRSLRQGETTMALAGGVTVMSTPGMFVEFARQGGLAGDGRCKPFAAAADGTGWSEGVGVLLLERLSDAERNGHRVLAVVRGSAINQDGASNGLTAPNGPSQERVIRDALADAGLAATDIDAVEAHGTGTRLGDPIEAQALLATYGQDREPERPLYLGSLKSNIGHAQAAAGVGGLIKMVQAMRHGTLPRTLHVDQPSPHVDWAAGAVELLTEERPWEQEGGRPRRAAVSSFGISGTNAHVIIEEHGTEVAPVPEPSGEQAPGPWLLSAHSDAALRAQAARLREHVAKRPELNPTDIGYSLAITRAAFDERAVVLTDFSTGLDALAEGRETPDLVRGTALANARTAFLFTGQGAQRLGMGRELYESSPVFALAFDQVVAALDPHLDAPLKDVLFTEDAELLNTTAYTQPALFALETALFRLLEHHGLAPDLLAGHSIGELTAAHVSGVLNLNDAATLVATRGRLMQAARSDGAMIAIQATEDEITPHLVPGQVSIAAINAPSSLVISGDTQAAQKIASHWAEQGRRTKQLTVSHAFHSPHMDEALEEFRAVAATLTFAAPNLPIISTLTGELATTEQLTSPGYWTDQIRGAVRFHHALTTLQEQDVTTYLELGPDPVLTTLVRQSLGRDTTAVPLLRTDVPETRTVTEALARVYVTGVPLDTASLYPAEAATVSLPTYAFQRERHWLSSAGTGDLRGLGLDRTGHPFVGGSVELVDQDGTVFTGRLGLDSHPWLADHRVGGAVLLPATAFLELALTAGQRTGCGRVADLVVAAPLVFPEPAGSGGFLVQVSVGAADADGLRSLSVHARPEGADGPWTRHATGTLAPTDTVTAAVGEDSWPPDSAIPVDLADGYDRLAGLGFEYGPAFRGLRALWRDGDDLLAEVVLPEGQGDDLTPLFQLHPALTDAALHPVVLEGAAEDRLTLPFTWSDVELHATGATELRVRVSPGSGRVGAGEVSLSFTDPSGAPVATVRSLVLRPVAPEHLTAAASPHGPAPLVLGWPVVRAPEDAELGWSRIPVSPLPEAFPEGIGVAVLPRSSQAEGERTTEEARAVAGRVLELVQHRLADDQDGTGRLVLVTRGAVGVEDGEAVDPTHSTVWGLLRSVQVEHPGLVSVIDVKTEDGGDLASAPLFAAALATGEEQLAIRDGRLHIPRLERMTAAEATASEAPLSEAPLSEGTVLVTGGTRGLGSLFARHLVTEHGVRRLLLVSRRGPQAGGAEELRAKLTELGATVTISACDTTDRDQLAALLDGLPAEHPLTGVVHTAGVLDDTTVENLTGDRLDAVLRPKVDAAWHLHELTRGLDLRLFVLFSSVSGLLGTAGQANYAAGNTFLDALAQHRRAQGLPATSLAWGLWDDSHGMGAGLSPKAVARWERIGIAPLNPEQGLALFDQALALGRPLAVPARLIAAAPLPADEVRPVLRGLLRTSPRRAASSGSDAGGREQGSAWLRSIADLAVEEREAAVLEFVRTTVASVLGHSGTGAISAERAFGDLGFDSLSGVELRNRLAETTGVRLSPTTVFDHPTPRALAAHLTGEVARRAGGATAAKAGASRIRARVAADTDEPIAIVGMACRYPGGVASPEALWTLVHEGVDAVSGFPTNRGWDLEALYDPDPDRIGTSYTRHGGFLHEADQFDPAFFGLSPREATAMDPQQRLLLETAWETFENAELDPAALRGTDTGVFTGVMYDDYASRLPRVPEDFEGFLLAGNLSSVVSGRLSYTYGLEGPAVTVDTACSSSLVALHQAASALRRGECGLALAGGVTVMSSPNTFVEFSRQRGLSADGRCKSFAADADGTGWSEGVGLLLLEKLSDAERNGHRVLAVVRGSAINQDGASNGLTAPNGPSQERVIRQALADAGLTATDIDAVEAHGTGTRLGDPIEAQALLATYGQDRPEDRPLYLGSLKSNIGHAQAAAGVGGIIKMVQAMRHGALPRTLHAEQPSPHVDWEAGAVELLTEERPWEQESERPRRAAVSSFGISGTNAHVIIEEPEHSGRETPADSPEALSAQAAPVTALPWVLSAKTPEALRGQAARLREHVAAHPELDPADVGHSLATTRADLDHRAAVIGKDRAELLGALDAFIEGADGNVVTGSPAGGKTAFLFTGQGAQRLGMGRELYESSPVFALAFDQVVAALDPHLDAPLKDVLFTEDAELLNTTAYTQPALFALETALFRLLEHHGLAPDLLAGHSIGELTAAHVSGVLNLNDAATLVATRGRLMQAARSDGAMIAIQATEDEITPHLVPGQVSIAAINAPSSLVISGDTQAAQKIASHWAEQGRRTKQLTVSHAFHSPHMDEALEEFRAVAATLTFAAPNLPIISTLTGELATTEQLTSPGYWTDQIRGAVRFHHALTTLQEQDATTYLELGPDPVLTALTQQTLDESPVTALPLLRTGVPEPHTFATALATLHINGANPDWDTVFPEATTVPLPTYAFQHDRHWLELGRSAPTDATSLGLQGTGHPLTGAVLTLADRNETVLTGRLSAATHPWLTDHRVAGTVLVPGTALVELAVQAADRVGYGLVEELTLSAPLVLPEQGSVDLQVVVTEADANDRRAVTVYSRAESTVGANGTDDADSGWTSHAVGALTVSAPPAATGDLVVWPPAGAAEVDLTGAYERLTAHGYEYGPVFQGLHRAWRDGGTLYAEIRTDEAATAADFAVDPALLDAALHVLLPGVVDEDRPPVLPFSWSDVRVHNTGASVLRVRLEPVGSGSYALTVVDGTGGPVASIGSLDLRPFSTDSLRQGTDPALGLLTEVTWTPFSETAAVADPVPTGPVVAGTEDLAALADSEGPVPPVVVLSPPTAGSAGDRSVAERARETTHQVLSAVQAWLAAERFAESRLVLHTRGAVAVHEKEDTDPAQATVWGLVRSAQTENPGRLVLVDTGADANANGAEPQPDALAALLASGEPQAALRDGQILLPRLARSTAPAPESEPGQPVDLSQGTVLVTGGTGTLGRIAARHLVSEHGVQHLLLVSRRGPNAPGTQDLHTELSDLGATVTITATDTTDRDQLADLLDTIPAAHPLTGIVHTAGTVDNGLLTGMSAERLHSVLHPKADTAWHLHELTRNHDLAAFVLFSSFTATLGGPGQGNLAAANAFLDGLAAHRTAQGLPATSVAWGLWRDTGISAGLGDAELRRYGRDGLRPLTPQEGTSALDQALSTAAPFLLAAPLSGASTHPLIAGSAAPDGTIGTEDTDSAHGSGQAHTEAGSGPSLPGRVAAADPADRPALVLDALLTRIAAVLGHPSTTSIDPEQPFQELGFDSLTAVDLRNRLSEMVGERLPATVVFDHPTPAALAAHLLEGLAPDGAGQALGSLDQLETALADLPEDEEERRQISSRLRVLLSRLAPAAPEQEAEDDTSRIDQASASEIFDLIDNELGRSGA</sequence>
<feature type="domain" description="PKS/mFAS DH" evidence="10">
    <location>
        <begin position="1890"/>
        <end position="2171"/>
    </location>
</feature>
<dbReference type="InterPro" id="IPR032821">
    <property type="entry name" value="PKS_assoc"/>
</dbReference>
<feature type="active site" description="Proton donor; for dehydratase activity" evidence="6">
    <location>
        <position position="2091"/>
    </location>
</feature>
<dbReference type="SUPFAM" id="SSF47336">
    <property type="entry name" value="ACP-like"/>
    <property type="match status" value="3"/>
</dbReference>
<feature type="region of interest" description="Disordered" evidence="7">
    <location>
        <begin position="427"/>
        <end position="448"/>
    </location>
</feature>
<feature type="compositionally biased region" description="Basic and acidic residues" evidence="7">
    <location>
        <begin position="890"/>
        <end position="899"/>
    </location>
</feature>
<dbReference type="InterPro" id="IPR042104">
    <property type="entry name" value="PKS_dehydratase_sf"/>
</dbReference>
<dbReference type="InterPro" id="IPR018201">
    <property type="entry name" value="Ketoacyl_synth_AS"/>
</dbReference>
<name>A0A840WCG0_9ACTN</name>
<dbReference type="SUPFAM" id="SSF52151">
    <property type="entry name" value="FabD/lysophospholipase-like"/>
    <property type="match status" value="3"/>
</dbReference>
<dbReference type="SMART" id="SM00823">
    <property type="entry name" value="PKS_PP"/>
    <property type="match status" value="3"/>
</dbReference>
<dbReference type="Proteomes" id="UP000579647">
    <property type="component" value="Unassembled WGS sequence"/>
</dbReference>
<gene>
    <name evidence="11" type="ORF">HNR07_000842</name>
</gene>
<dbReference type="PROSITE" id="PS52004">
    <property type="entry name" value="KS3_2"/>
    <property type="match status" value="3"/>
</dbReference>
<dbReference type="Pfam" id="PF16197">
    <property type="entry name" value="KAsynt_C_assoc"/>
    <property type="match status" value="3"/>
</dbReference>
<dbReference type="Gene3D" id="3.30.70.3290">
    <property type="match status" value="3"/>
</dbReference>
<evidence type="ECO:0000256" key="1">
    <source>
        <dbReference type="ARBA" id="ARBA00022450"/>
    </source>
</evidence>
<organism evidence="11 12">
    <name type="scientific">Nocardiopsis metallicus</name>
    <dbReference type="NCBI Taxonomy" id="179819"/>
    <lineage>
        <taxon>Bacteria</taxon>
        <taxon>Bacillati</taxon>
        <taxon>Actinomycetota</taxon>
        <taxon>Actinomycetes</taxon>
        <taxon>Streptosporangiales</taxon>
        <taxon>Nocardiopsidaceae</taxon>
        <taxon>Nocardiopsis</taxon>
    </lineage>
</organism>
<comment type="caution">
    <text evidence="11">The sequence shown here is derived from an EMBL/GenBank/DDBJ whole genome shotgun (WGS) entry which is preliminary data.</text>
</comment>
<dbReference type="InterPro" id="IPR049552">
    <property type="entry name" value="PKS_DH_N"/>
</dbReference>
<feature type="active site" description="Proton acceptor; for dehydratase activity" evidence="6">
    <location>
        <position position="3679"/>
    </location>
</feature>
<dbReference type="Gene3D" id="3.40.50.720">
    <property type="entry name" value="NAD(P)-binding Rossmann-like Domain"/>
    <property type="match status" value="2"/>
</dbReference>
<dbReference type="InterPro" id="IPR036736">
    <property type="entry name" value="ACP-like_sf"/>
</dbReference>
<evidence type="ECO:0000256" key="5">
    <source>
        <dbReference type="ARBA" id="ARBA00023315"/>
    </source>
</evidence>
<feature type="active site" description="Proton acceptor; for dehydratase activity" evidence="6">
    <location>
        <position position="1922"/>
    </location>
</feature>
<feature type="domain" description="Ketosynthase family 3 (KS3)" evidence="9">
    <location>
        <begin position="1014"/>
        <end position="1430"/>
    </location>
</feature>
<dbReference type="GO" id="GO:0031177">
    <property type="term" value="F:phosphopantetheine binding"/>
    <property type="evidence" value="ECO:0007669"/>
    <property type="project" value="InterPro"/>
</dbReference>
<dbReference type="SMART" id="SM00826">
    <property type="entry name" value="PKS_DH"/>
    <property type="match status" value="2"/>
</dbReference>
<dbReference type="SUPFAM" id="SSF51735">
    <property type="entry name" value="NAD(P)-binding Rossmann-fold domains"/>
    <property type="match status" value="4"/>
</dbReference>
<feature type="domain" description="Carrier" evidence="8">
    <location>
        <begin position="4413"/>
        <end position="4488"/>
    </location>
</feature>
<feature type="region of interest" description="Disordered" evidence="7">
    <location>
        <begin position="879"/>
        <end position="908"/>
    </location>
</feature>
<dbReference type="InterPro" id="IPR020806">
    <property type="entry name" value="PKS_PP-bd"/>
</dbReference>
<dbReference type="GO" id="GO:0004315">
    <property type="term" value="F:3-oxoacyl-[acyl-carrier-protein] synthase activity"/>
    <property type="evidence" value="ECO:0007669"/>
    <property type="project" value="InterPro"/>
</dbReference>
<feature type="region of interest" description="N-terminal hotdog fold" evidence="6">
    <location>
        <begin position="1890"/>
        <end position="2016"/>
    </location>
</feature>
<keyword evidence="12" id="KW-1185">Reference proteome</keyword>
<dbReference type="PROSITE" id="PS00012">
    <property type="entry name" value="PHOSPHOPANTETHEINE"/>
    <property type="match status" value="3"/>
</dbReference>
<dbReference type="RefSeq" id="WP_184362158.1">
    <property type="nucleotide sequence ID" value="NZ_JACHDO010000001.1"/>
</dbReference>
<dbReference type="FunFam" id="1.10.1200.10:FF:000007">
    <property type="entry name" value="Probable polyketide synthase pks17"/>
    <property type="match status" value="2"/>
</dbReference>
<dbReference type="FunFam" id="3.40.366.10:FF:000002">
    <property type="entry name" value="Probable polyketide synthase 2"/>
    <property type="match status" value="3"/>
</dbReference>
<dbReference type="CDD" id="cd08956">
    <property type="entry name" value="KR_3_FAS_SDR_x"/>
    <property type="match status" value="2"/>
</dbReference>
<dbReference type="InterPro" id="IPR006162">
    <property type="entry name" value="Ppantetheine_attach_site"/>
</dbReference>
<dbReference type="InterPro" id="IPR055123">
    <property type="entry name" value="SpnB-like_Rossmann"/>
</dbReference>
<evidence type="ECO:0000256" key="3">
    <source>
        <dbReference type="ARBA" id="ARBA00022679"/>
    </source>
</evidence>
<dbReference type="SUPFAM" id="SSF53901">
    <property type="entry name" value="Thiolase-like"/>
    <property type="match status" value="3"/>
</dbReference>
<dbReference type="InterPro" id="IPR016036">
    <property type="entry name" value="Malonyl_transacylase_ACP-bd"/>
</dbReference>
<dbReference type="CDD" id="cd00833">
    <property type="entry name" value="PKS"/>
    <property type="match status" value="3"/>
</dbReference>
<keyword evidence="4" id="KW-0511">Multifunctional enzyme</keyword>
<dbReference type="SUPFAM" id="SSF55048">
    <property type="entry name" value="Probable ACP-binding domain of malonyl-CoA ACP transacylase"/>
    <property type="match status" value="3"/>
</dbReference>
<dbReference type="PANTHER" id="PTHR43775:SF51">
    <property type="entry name" value="INACTIVE PHENOLPHTHIOCEROL SYNTHESIS POLYKETIDE SYNTHASE TYPE I PKS1-RELATED"/>
    <property type="match status" value="1"/>
</dbReference>
<dbReference type="InterPro" id="IPR050091">
    <property type="entry name" value="PKS_NRPS_Biosynth_Enz"/>
</dbReference>
<evidence type="ECO:0000259" key="8">
    <source>
        <dbReference type="PROSITE" id="PS50075"/>
    </source>
</evidence>
<dbReference type="FunFam" id="3.40.47.10:FF:000019">
    <property type="entry name" value="Polyketide synthase type I"/>
    <property type="match status" value="3"/>
</dbReference>
<feature type="region of interest" description="N-terminal hotdog fold" evidence="6">
    <location>
        <begin position="3647"/>
        <end position="3779"/>
    </location>
</feature>
<feature type="domain" description="Ketosynthase family 3 (KS3)" evidence="9">
    <location>
        <begin position="10"/>
        <end position="423"/>
    </location>
</feature>
<dbReference type="Gene3D" id="1.10.1200.10">
    <property type="entry name" value="ACP-like"/>
    <property type="match status" value="3"/>
</dbReference>
<dbReference type="InterPro" id="IPR009081">
    <property type="entry name" value="PP-bd_ACP"/>
</dbReference>
<dbReference type="InterPro" id="IPR020807">
    <property type="entry name" value="PKS_DH"/>
</dbReference>
<dbReference type="SMART" id="SM01294">
    <property type="entry name" value="PKS_PP_betabranch"/>
    <property type="match status" value="2"/>
</dbReference>
<dbReference type="Gene3D" id="3.40.366.10">
    <property type="entry name" value="Malonyl-Coenzyme A Acyl Carrier Protein, domain 2"/>
    <property type="match status" value="3"/>
</dbReference>
<keyword evidence="3 11" id="KW-0808">Transferase</keyword>
<evidence type="ECO:0000256" key="7">
    <source>
        <dbReference type="SAM" id="MobiDB-lite"/>
    </source>
</evidence>
<dbReference type="InterPro" id="IPR049900">
    <property type="entry name" value="PKS_mFAS_DH"/>
</dbReference>
<dbReference type="InterPro" id="IPR016035">
    <property type="entry name" value="Acyl_Trfase/lysoPLipase"/>
</dbReference>
<accession>A0A840WCG0</accession>
<feature type="domain" description="Ketosynthase family 3 (KS3)" evidence="9">
    <location>
        <begin position="2748"/>
        <end position="3175"/>
    </location>
</feature>
<feature type="region of interest" description="Disordered" evidence="7">
    <location>
        <begin position="4531"/>
        <end position="4551"/>
    </location>
</feature>
<feature type="domain" description="PKS/mFAS DH" evidence="10">
    <location>
        <begin position="3647"/>
        <end position="3928"/>
    </location>
</feature>
<dbReference type="Gene3D" id="3.40.47.10">
    <property type="match status" value="3"/>
</dbReference>
<dbReference type="Pfam" id="PF02801">
    <property type="entry name" value="Ketoacyl-synt_C"/>
    <property type="match status" value="3"/>
</dbReference>